<evidence type="ECO:0000313" key="3">
    <source>
        <dbReference type="EMBL" id="EEL70046.1"/>
    </source>
</evidence>
<comment type="caution">
    <text evidence="3">The sequence shown here is derived from an EMBL/GenBank/DDBJ whole genome shotgun (WGS) entry which is preliminary data.</text>
</comment>
<dbReference type="GO" id="GO:0042276">
    <property type="term" value="P:error-prone translesion synthesis"/>
    <property type="evidence" value="ECO:0007669"/>
    <property type="project" value="TreeGrafter"/>
</dbReference>
<protein>
    <submittedName>
        <fullName evidence="3">DNA-damage repair protein</fullName>
    </submittedName>
</protein>
<dbReference type="InterPro" id="IPR043502">
    <property type="entry name" value="DNA/RNA_pol_sf"/>
</dbReference>
<proteinExistence type="inferred from homology"/>
<reference evidence="3" key="1">
    <citation type="journal article" date="2012" name="Genome Res.">
        <title>Genomic characterization of the Bacillus cereus sensu lato species: Backdrop to the evolution of Bacillus anthracis.</title>
        <authorList>
            <person name="Zwick M.E."/>
            <person name="Joseph S.J."/>
            <person name="Didelot X."/>
            <person name="Chen P.E."/>
            <person name="Bishop-Lilly K.A."/>
            <person name="Stewart A.C."/>
            <person name="Willner K."/>
            <person name="Nolan N."/>
            <person name="Lentz S."/>
            <person name="Thomason M.K."/>
            <person name="Sozhamannan S."/>
            <person name="Mateczun A.J."/>
            <person name="Du L."/>
            <person name="Read T.D."/>
        </authorList>
    </citation>
    <scope>NUCLEOTIDE SEQUENCE [LARGE SCALE GENOMIC DNA]</scope>
    <source>
        <strain evidence="3">AH603</strain>
    </source>
</reference>
<dbReference type="InterPro" id="IPR050116">
    <property type="entry name" value="DNA_polymerase-Y"/>
</dbReference>
<dbReference type="Proteomes" id="UP000001753">
    <property type="component" value="Chromosome"/>
</dbReference>
<dbReference type="PROSITE" id="PS50173">
    <property type="entry name" value="UMUC"/>
    <property type="match status" value="1"/>
</dbReference>
<dbReference type="Gene3D" id="3.30.70.270">
    <property type="match status" value="1"/>
</dbReference>
<dbReference type="InterPro" id="IPR001126">
    <property type="entry name" value="UmuC"/>
</dbReference>
<dbReference type="PANTHER" id="PTHR11076">
    <property type="entry name" value="DNA REPAIR POLYMERASE UMUC / TRANSFERASE FAMILY MEMBER"/>
    <property type="match status" value="1"/>
</dbReference>
<accession>C2XVY5</accession>
<dbReference type="PANTHER" id="PTHR11076:SF35">
    <property type="entry name" value="DNA REPAIR PROTEIN HOMOLOG YOBH"/>
    <property type="match status" value="1"/>
</dbReference>
<dbReference type="HOGENOM" id="CLU_2535424_0_0_9"/>
<name>C2XVY5_BACMY</name>
<dbReference type="GO" id="GO:0003887">
    <property type="term" value="F:DNA-directed DNA polymerase activity"/>
    <property type="evidence" value="ECO:0007669"/>
    <property type="project" value="TreeGrafter"/>
</dbReference>
<evidence type="ECO:0000259" key="2">
    <source>
        <dbReference type="PROSITE" id="PS50173"/>
    </source>
</evidence>
<dbReference type="SUPFAM" id="SSF56672">
    <property type="entry name" value="DNA/RNA polymerases"/>
    <property type="match status" value="1"/>
</dbReference>
<dbReference type="Gene3D" id="3.40.1170.60">
    <property type="match status" value="1"/>
</dbReference>
<feature type="domain" description="UmuC" evidence="2">
    <location>
        <begin position="1"/>
        <end position="102"/>
    </location>
</feature>
<organism evidence="3">
    <name type="scientific">Bacillus mycoides</name>
    <dbReference type="NCBI Taxonomy" id="1405"/>
    <lineage>
        <taxon>Bacteria</taxon>
        <taxon>Bacillati</taxon>
        <taxon>Bacillota</taxon>
        <taxon>Bacilli</taxon>
        <taxon>Bacillales</taxon>
        <taxon>Bacillaceae</taxon>
        <taxon>Bacillus</taxon>
        <taxon>Bacillus cereus group</taxon>
    </lineage>
</organism>
<dbReference type="AlphaFoldDB" id="C2XVY5"/>
<gene>
    <name evidence="3" type="ORF">bcere0026_28610</name>
</gene>
<dbReference type="GO" id="GO:0005829">
    <property type="term" value="C:cytosol"/>
    <property type="evidence" value="ECO:0007669"/>
    <property type="project" value="TreeGrafter"/>
</dbReference>
<dbReference type="GO" id="GO:0009432">
    <property type="term" value="P:SOS response"/>
    <property type="evidence" value="ECO:0007669"/>
    <property type="project" value="TreeGrafter"/>
</dbReference>
<comment type="similarity">
    <text evidence="1">Belongs to the DNA polymerase type-Y family.</text>
</comment>
<dbReference type="InterPro" id="IPR043128">
    <property type="entry name" value="Rev_trsase/Diguanyl_cyclase"/>
</dbReference>
<dbReference type="EMBL" id="ACMP01000083">
    <property type="protein sequence ID" value="EEL70046.1"/>
    <property type="molecule type" value="Genomic_DNA"/>
</dbReference>
<evidence type="ECO:0000256" key="1">
    <source>
        <dbReference type="ARBA" id="ARBA00010945"/>
    </source>
</evidence>
<dbReference type="GO" id="GO:0006281">
    <property type="term" value="P:DNA repair"/>
    <property type="evidence" value="ECO:0007669"/>
    <property type="project" value="InterPro"/>
</dbReference>
<sequence>MARLYEISKLPDIIIVNPIMHTYMKCSTYITGLALQYVAPEDFHQYSIDEFFMDMTASIHLFASNPCEFALKFKREIYERTRIESTIGIGPNLLLSKVAFKT</sequence>
<dbReference type="Pfam" id="PF00817">
    <property type="entry name" value="IMS"/>
    <property type="match status" value="1"/>
</dbReference>